<dbReference type="InterPro" id="IPR011763">
    <property type="entry name" value="COA_CT_C"/>
</dbReference>
<evidence type="ECO:0000256" key="12">
    <source>
        <dbReference type="ARBA" id="ARBA00048065"/>
    </source>
</evidence>
<dbReference type="Gene3D" id="3.30.1490.20">
    <property type="entry name" value="ATP-grasp fold, A domain"/>
    <property type="match status" value="1"/>
</dbReference>
<dbReference type="Pfam" id="PF01039">
    <property type="entry name" value="Carboxyl_trans"/>
    <property type="match status" value="1"/>
</dbReference>
<keyword evidence="11" id="KW-0511">Multifunctional enzyme</keyword>
<dbReference type="Gene3D" id="3.40.50.20">
    <property type="match status" value="1"/>
</dbReference>
<feature type="domain" description="CoA carboxyltransferase N-terminal" evidence="18">
    <location>
        <begin position="1343"/>
        <end position="1679"/>
    </location>
</feature>
<dbReference type="FunFam" id="3.30.1490.20:FF:000003">
    <property type="entry name" value="acetyl-CoA carboxylase isoform X1"/>
    <property type="match status" value="1"/>
</dbReference>
<dbReference type="PROSITE" id="PS50979">
    <property type="entry name" value="BC"/>
    <property type="match status" value="1"/>
</dbReference>
<dbReference type="InterPro" id="IPR034733">
    <property type="entry name" value="AcCoA_carboxyl_beta"/>
</dbReference>
<dbReference type="InterPro" id="IPR011053">
    <property type="entry name" value="Single_hybrid_motif"/>
</dbReference>
<dbReference type="InterPro" id="IPR011764">
    <property type="entry name" value="Biotin_carboxylation_dom"/>
</dbReference>
<proteinExistence type="evidence at transcript level"/>
<dbReference type="InterPro" id="IPR011762">
    <property type="entry name" value="COA_CT_N"/>
</dbReference>
<dbReference type="GO" id="GO:0004075">
    <property type="term" value="F:biotin carboxylase activity"/>
    <property type="evidence" value="ECO:0007669"/>
    <property type="project" value="UniProtKB-EC"/>
</dbReference>
<sequence>MTSRSKVTLEEYVKAHGGSRVIRRILLANNGMAATKAILSMRNWAFMELGSHAELEIIVMASKDDLEANAEFIRLANAFVEVPGGKNSNNYANVSLICEIAQTQKVDAVWPGWGHASENPSLPRTLEKLGISFLGPGDTAMYVLGDKIASTILAQTAGVPCIPWNGEGIEAKMQADGNIDEETFKRACLNNYEEAKVCANRIGYPVVLKASEGGGGKGIRKCNSDEELQAGWEQVTMEVVGSPVFMMQLCTKARHLEVQLMGDEHGNVVALNGRDCSTQRRFQKIFEEGPPVIAKRASFREAEKSAQRLAMSVGYRGAGTVEFLYSPENDKFSFLELNPRLQVEHPVTEGITGVNVPALQLQVAMGIPLHRVPDIRRFYQLDPTASEPIDFLNTDYPYPNCHVIAARVTAENPDDSFRPTSGKVERVRFQSSPNAWGYFSVGANGQIHEFADSQFGHIFAKGPTREEARKTLQVALENLLITGEIRNPVEYLVELAETPDFKNNTIDTAWLDKLIADKTVISSKFHKEDSIFYAACFRVHSHVQACQKKIVEAIRRGHAPLKNDLSLLQDFVVEVAHEQIKYVWQVKRLSAERYSLGIGNADKNVFEVRIREQPDKSLYCILEQRSVQITGQEEALGLRLRIEGGTTIAFPHVRDPSELRSDFNGKLVRYLIPDGEDVTEGVPFAELEAMKMIMSIKATASGKIHHALASGAIVSAGQLLANLDLADPSSVQTVKPFAGVYFLSGADDGDDEPGSPRLVAQSSILDMALDDVVDVVSAYLDGYPLSPGLKATPTKLVQRLFPPGEEVAEAVKGKAMDCCDKLVGQFLNNERFHAGLVGGNETEVIRKFTGEPDDLLKLILAHDQLEGALEVIGTMLRSLTAIAETDEKYRPSSSLTAKLDEVSKLPTEGGYAPAAISAKKLLEANWSPFEESREAIRAQLQTLRSDDLRGFATKESGGVGASALGIDGLSTMLAEDDPGLRMKAAEVFIRRMHRGYRLADFDFFSAAPDSCTHFVWTHSFQGLTQTTQTAYAIVLPGVEAYGSLKTGWEVLQGQKPTTMSKDSAIQTIHIFVAKTNFPEMKDPKMHEQAFEKIVADTSAFIEAVGPMLEKRQCTAVHVVLCRENRRPSFLHYFKSSGWKEKKELRFLRSCYPGLLEVRDLDADYTLDNVLNSRCHQVWYGSPKTGGSATKDMVFARSVSYKTVDVNTLENLLEQELLSNLDNLDRANIDPTIEKRKPASSILVHVVLPISGCTDRDLKLLRSVMKRVVYMRLNESGARLLKLRLEKIEFRVWATETMAVRGIATSMFDWDVIGYHETLDPKTAKAVSWMDVDTQEVVSDISVISPLEAKLHAKRNAARNAGSTYIYDFMGIFRNAITRSWYAAGMVSKMPDSPFDFVELVLDGEEIKEVKRPGGENNVAMVAFLCTLRTPEYPSGRSIVIVANDVTLKSGSFGTIEDDVFFKASELARKRGIPRIYIACNSGARIGGVEELKSIIEVAWIDPQDLNKGFDYLYLTDAGLKALSDGAVKSHPVTVNGETRHVLDAIIGTGLASVKGGIGVENLHGSGLIAGETVRAYESTFTLSYVTGRSVGIGAYLNRLGQRLIQMVKGPIILTGYQALNKLLGQQVYTTQDQLGGPHIMVPNGVTHRLVHDDRDGVEEILHWLSFVPKDTYSLPPLISPLDPITRQIKFVPPTTPYDPRHMLAGVRIDGEWQGGFCDEGSFTEYMEGWGKTVVVGRGRVGGLPVGIIAVETRAVERHIPADPADSNSHDIKEAQAGQVFYPDSSFKMAQAIRDFNRGENLPLLVFANWRGFSGGTRDMFAEVIKYGSMIVDALVEYKHPIMIYIPPNGELRGGAWVVLAPSINPEQMEMFADVDSRGGILEPPAAAEISFKDRQLIEMMHRCDDKLKKLDSDKAGGQSLDKDIKSREKLLMPLYRQVSRMYCDLHDRSARMIAVGAVSDELTWKDTRQFFHWHIRRRLRQSEACRKLQACAEDLSTSQAMEFVTSLSKEAGVEGDKATAEWLEAREKEVDAKIDEKRQQIAEDKIYDLIRSLPGSKRTEVVRDLVGYSKVLDKQSKA</sequence>
<dbReference type="SUPFAM" id="SSF51230">
    <property type="entry name" value="Single hybrid motif"/>
    <property type="match status" value="1"/>
</dbReference>
<reference evidence="20" key="1">
    <citation type="journal article" date="2017" name="Mar. Drugs">
        <title>Characterization of Acetyl-CoA Carboxylases in the Basal Dinoflagellate Amphidinium carterae.</title>
        <authorList>
            <person name="Haq S."/>
            <person name="Bachvaroff T.R."/>
            <person name="Place A.R."/>
        </authorList>
    </citation>
    <scope>NUCLEOTIDE SEQUENCE</scope>
    <source>
        <strain evidence="20">CCMP1314</strain>
    </source>
</reference>
<dbReference type="Gene3D" id="2.40.460.10">
    <property type="entry name" value="Biotin dependent carboxylase carboxyltransferase"/>
    <property type="match status" value="1"/>
</dbReference>
<evidence type="ECO:0000259" key="17">
    <source>
        <dbReference type="PROSITE" id="PS50979"/>
    </source>
</evidence>
<organism evidence="20">
    <name type="scientific">Amphidinium carterae</name>
    <name type="common">Dinoflagellate</name>
    <dbReference type="NCBI Taxonomy" id="2961"/>
    <lineage>
        <taxon>Eukaryota</taxon>
        <taxon>Sar</taxon>
        <taxon>Alveolata</taxon>
        <taxon>Dinophyceae</taxon>
        <taxon>Amphidiniales</taxon>
        <taxon>Amphidiniaceae</taxon>
        <taxon>Amphidinium</taxon>
    </lineage>
</organism>
<dbReference type="InterPro" id="IPR013537">
    <property type="entry name" value="AcCoA_COase_cen"/>
</dbReference>
<evidence type="ECO:0000256" key="2">
    <source>
        <dbReference type="ARBA" id="ARBA00004956"/>
    </source>
</evidence>
<keyword evidence="10" id="KW-0092">Biotin</keyword>
<dbReference type="InterPro" id="IPR049076">
    <property type="entry name" value="ACCA"/>
</dbReference>
<dbReference type="InterPro" id="IPR016185">
    <property type="entry name" value="PreATP-grasp_dom_sf"/>
</dbReference>
<evidence type="ECO:0000256" key="1">
    <source>
        <dbReference type="ARBA" id="ARBA00001953"/>
    </source>
</evidence>
<dbReference type="InterPro" id="IPR029045">
    <property type="entry name" value="ClpP/crotonase-like_dom_sf"/>
</dbReference>
<comment type="catalytic activity">
    <reaction evidence="13">
        <text>N(6)-biotinyl-L-lysyl-[protein] + hydrogencarbonate + ATP = N(6)-carboxybiotinyl-L-lysyl-[protein] + ADP + phosphate + H(+)</text>
        <dbReference type="Rhea" id="RHEA:13501"/>
        <dbReference type="Rhea" id="RHEA-COMP:10505"/>
        <dbReference type="Rhea" id="RHEA-COMP:10506"/>
        <dbReference type="ChEBI" id="CHEBI:15378"/>
        <dbReference type="ChEBI" id="CHEBI:17544"/>
        <dbReference type="ChEBI" id="CHEBI:30616"/>
        <dbReference type="ChEBI" id="CHEBI:43474"/>
        <dbReference type="ChEBI" id="CHEBI:83144"/>
        <dbReference type="ChEBI" id="CHEBI:83145"/>
        <dbReference type="ChEBI" id="CHEBI:456216"/>
        <dbReference type="EC" id="6.3.4.14"/>
    </reaction>
</comment>
<dbReference type="Pfam" id="PF08326">
    <property type="entry name" value="ACC_central"/>
    <property type="match status" value="2"/>
</dbReference>
<evidence type="ECO:0000256" key="7">
    <source>
        <dbReference type="ARBA" id="ARBA00022840"/>
    </source>
</evidence>
<comment type="cofactor">
    <cofactor evidence="1">
        <name>biotin</name>
        <dbReference type="ChEBI" id="CHEBI:57586"/>
    </cofactor>
</comment>
<keyword evidence="5 14" id="KW-0547">Nucleotide-binding</keyword>
<keyword evidence="4 20" id="KW-0436">Ligase</keyword>
<dbReference type="Pfam" id="PF00364">
    <property type="entry name" value="Biotin_lipoyl"/>
    <property type="match status" value="1"/>
</dbReference>
<dbReference type="Gene3D" id="3.90.226.10">
    <property type="entry name" value="2-enoyl-CoA Hydratase, Chain A, domain 1"/>
    <property type="match status" value="2"/>
</dbReference>
<accession>A0A1Z2RP64</accession>
<dbReference type="InterPro" id="IPR013815">
    <property type="entry name" value="ATP_grasp_subdomain_1"/>
</dbReference>
<dbReference type="Pfam" id="PF02785">
    <property type="entry name" value="Biotin_carb_C"/>
    <property type="match status" value="1"/>
</dbReference>
<evidence type="ECO:0000256" key="8">
    <source>
        <dbReference type="ARBA" id="ARBA00023098"/>
    </source>
</evidence>
<evidence type="ECO:0000256" key="14">
    <source>
        <dbReference type="PROSITE-ProRule" id="PRU00409"/>
    </source>
</evidence>
<dbReference type="PROSITE" id="PS00866">
    <property type="entry name" value="CPSASE_1"/>
    <property type="match status" value="1"/>
</dbReference>
<dbReference type="SUPFAM" id="SSF52440">
    <property type="entry name" value="PreATP-grasp domain"/>
    <property type="match status" value="1"/>
</dbReference>
<dbReference type="Gene3D" id="2.40.50.100">
    <property type="match status" value="1"/>
</dbReference>
<protein>
    <submittedName>
        <fullName evidence="20">Acetyl CoA carboxylase 2</fullName>
        <ecNumber evidence="20">6.4.1.2</ecNumber>
    </submittedName>
</protein>
<dbReference type="EMBL" id="MF043931">
    <property type="protein sequence ID" value="ASA45567.1"/>
    <property type="molecule type" value="mRNA"/>
</dbReference>
<evidence type="ECO:0000256" key="11">
    <source>
        <dbReference type="ARBA" id="ARBA00023268"/>
    </source>
</evidence>
<dbReference type="SUPFAM" id="SSF52096">
    <property type="entry name" value="ClpP/crotonase"/>
    <property type="match status" value="2"/>
</dbReference>
<dbReference type="PROSITE" id="PS50975">
    <property type="entry name" value="ATP_GRASP"/>
    <property type="match status" value="1"/>
</dbReference>
<evidence type="ECO:0000259" key="18">
    <source>
        <dbReference type="PROSITE" id="PS50980"/>
    </source>
</evidence>
<evidence type="ECO:0000259" key="19">
    <source>
        <dbReference type="PROSITE" id="PS50989"/>
    </source>
</evidence>
<dbReference type="Pfam" id="PF00289">
    <property type="entry name" value="Biotin_carb_N"/>
    <property type="match status" value="1"/>
</dbReference>
<evidence type="ECO:0000256" key="13">
    <source>
        <dbReference type="ARBA" id="ARBA00048600"/>
    </source>
</evidence>
<dbReference type="InterPro" id="IPR000089">
    <property type="entry name" value="Biotin_lipoyl"/>
</dbReference>
<dbReference type="InterPro" id="IPR011761">
    <property type="entry name" value="ATP-grasp"/>
</dbReference>
<evidence type="ECO:0000256" key="6">
    <source>
        <dbReference type="ARBA" id="ARBA00022832"/>
    </source>
</evidence>
<keyword evidence="8" id="KW-0443">Lipid metabolism</keyword>
<keyword evidence="3" id="KW-0444">Lipid biosynthesis</keyword>
<dbReference type="EC" id="6.4.1.2" evidence="20"/>
<name>A0A1Z2RP64_AMPCA</name>
<dbReference type="Gene3D" id="3.30.470.20">
    <property type="entry name" value="ATP-grasp fold, B domain"/>
    <property type="match status" value="1"/>
</dbReference>
<evidence type="ECO:0000256" key="3">
    <source>
        <dbReference type="ARBA" id="ARBA00022516"/>
    </source>
</evidence>
<feature type="domain" description="Biotin carboxylation" evidence="17">
    <location>
        <begin position="21"/>
        <end position="516"/>
    </location>
</feature>
<dbReference type="FunFam" id="3.90.226.10:FF:000010">
    <property type="entry name" value="acetyl-CoA carboxylase isoform X2"/>
    <property type="match status" value="1"/>
</dbReference>
<keyword evidence="7 14" id="KW-0067">ATP-binding</keyword>
<dbReference type="GO" id="GO:2001295">
    <property type="term" value="P:malonyl-CoA biosynthetic process"/>
    <property type="evidence" value="ECO:0007669"/>
    <property type="project" value="UniProtKB-UniPathway"/>
</dbReference>
<dbReference type="Pfam" id="PF21385">
    <property type="entry name" value="ACCA_BT"/>
    <property type="match status" value="1"/>
</dbReference>
<dbReference type="InterPro" id="IPR005481">
    <property type="entry name" value="BC-like_N"/>
</dbReference>
<dbReference type="Pfam" id="PF02786">
    <property type="entry name" value="CPSase_L_D2"/>
    <property type="match status" value="1"/>
</dbReference>
<evidence type="ECO:0000256" key="10">
    <source>
        <dbReference type="ARBA" id="ARBA00023267"/>
    </source>
</evidence>
<dbReference type="GO" id="GO:0046872">
    <property type="term" value="F:metal ion binding"/>
    <property type="evidence" value="ECO:0007669"/>
    <property type="project" value="InterPro"/>
</dbReference>
<dbReference type="FunFam" id="2.40.50.100:FF:000005">
    <property type="entry name" value="Acetyl-CoA carboxylase 1"/>
    <property type="match status" value="1"/>
</dbReference>
<dbReference type="CDD" id="cd06850">
    <property type="entry name" value="biotinyl_domain"/>
    <property type="match status" value="1"/>
</dbReference>
<dbReference type="GO" id="GO:0006633">
    <property type="term" value="P:fatty acid biosynthetic process"/>
    <property type="evidence" value="ECO:0007669"/>
    <property type="project" value="UniProtKB-KW"/>
</dbReference>
<dbReference type="GO" id="GO:0005524">
    <property type="term" value="F:ATP binding"/>
    <property type="evidence" value="ECO:0007669"/>
    <property type="project" value="UniProtKB-UniRule"/>
</dbReference>
<feature type="domain" description="ATP-grasp" evidence="16">
    <location>
        <begin position="173"/>
        <end position="365"/>
    </location>
</feature>
<evidence type="ECO:0000256" key="5">
    <source>
        <dbReference type="ARBA" id="ARBA00022741"/>
    </source>
</evidence>
<evidence type="ECO:0000313" key="20">
    <source>
        <dbReference type="EMBL" id="ASA45567.1"/>
    </source>
</evidence>
<feature type="domain" description="CoA carboxyltransferase C-terminal" evidence="19">
    <location>
        <begin position="1683"/>
        <end position="1990"/>
    </location>
</feature>
<dbReference type="PROSITE" id="PS50968">
    <property type="entry name" value="BIOTINYL_LIPOYL"/>
    <property type="match status" value="1"/>
</dbReference>
<dbReference type="SMART" id="SM00878">
    <property type="entry name" value="Biotin_carb_C"/>
    <property type="match status" value="1"/>
</dbReference>
<evidence type="ECO:0000259" key="15">
    <source>
        <dbReference type="PROSITE" id="PS50968"/>
    </source>
</evidence>
<dbReference type="GO" id="GO:0003989">
    <property type="term" value="F:acetyl-CoA carboxylase activity"/>
    <property type="evidence" value="ECO:0007669"/>
    <property type="project" value="UniProtKB-EC"/>
</dbReference>
<comment type="pathway">
    <text evidence="2">Lipid metabolism; malonyl-CoA biosynthesis; malonyl-CoA from acetyl-CoA: step 1/1.</text>
</comment>
<keyword evidence="9" id="KW-0275">Fatty acid biosynthesis</keyword>
<dbReference type="SUPFAM" id="SSF51246">
    <property type="entry name" value="Rudiment single hybrid motif"/>
    <property type="match status" value="1"/>
</dbReference>
<dbReference type="BRENDA" id="6.4.1.2">
    <property type="organism ID" value="7037"/>
</dbReference>
<dbReference type="PANTHER" id="PTHR45728">
    <property type="entry name" value="ACETYL-COA CARBOXYLASE, ISOFORM A"/>
    <property type="match status" value="1"/>
</dbReference>
<dbReference type="PROSITE" id="PS50989">
    <property type="entry name" value="COA_CT_CTER"/>
    <property type="match status" value="1"/>
</dbReference>
<dbReference type="PROSITE" id="PS50980">
    <property type="entry name" value="COA_CT_NTER"/>
    <property type="match status" value="1"/>
</dbReference>
<dbReference type="Gene3D" id="3.90.1770.10">
    <property type="entry name" value="PreATP-grasp domain"/>
    <property type="match status" value="1"/>
</dbReference>
<dbReference type="InterPro" id="IPR005482">
    <property type="entry name" value="Biotin_COase_C"/>
</dbReference>
<evidence type="ECO:0000259" key="16">
    <source>
        <dbReference type="PROSITE" id="PS50975"/>
    </source>
</evidence>
<keyword evidence="6" id="KW-0276">Fatty acid metabolism</keyword>
<dbReference type="InterPro" id="IPR049074">
    <property type="entry name" value="ACCA_BT"/>
</dbReference>
<dbReference type="SUPFAM" id="SSF56059">
    <property type="entry name" value="Glutathione synthetase ATP-binding domain-like"/>
    <property type="match status" value="1"/>
</dbReference>
<comment type="catalytic activity">
    <reaction evidence="12">
        <text>hydrogencarbonate + acetyl-CoA + ATP = malonyl-CoA + ADP + phosphate + H(+)</text>
        <dbReference type="Rhea" id="RHEA:11308"/>
        <dbReference type="ChEBI" id="CHEBI:15378"/>
        <dbReference type="ChEBI" id="CHEBI:17544"/>
        <dbReference type="ChEBI" id="CHEBI:30616"/>
        <dbReference type="ChEBI" id="CHEBI:43474"/>
        <dbReference type="ChEBI" id="CHEBI:57288"/>
        <dbReference type="ChEBI" id="CHEBI:57384"/>
        <dbReference type="ChEBI" id="CHEBI:456216"/>
        <dbReference type="EC" id="6.4.1.2"/>
    </reaction>
</comment>
<dbReference type="InterPro" id="IPR005479">
    <property type="entry name" value="CPAse_ATP-bd"/>
</dbReference>
<evidence type="ECO:0000256" key="4">
    <source>
        <dbReference type="ARBA" id="ARBA00022598"/>
    </source>
</evidence>
<evidence type="ECO:0000256" key="9">
    <source>
        <dbReference type="ARBA" id="ARBA00023160"/>
    </source>
</evidence>
<dbReference type="PROSITE" id="PS00867">
    <property type="entry name" value="CPSASE_2"/>
    <property type="match status" value="1"/>
</dbReference>
<dbReference type="InterPro" id="IPR011054">
    <property type="entry name" value="Rudment_hybrid_motif"/>
</dbReference>
<dbReference type="UniPathway" id="UPA00655">
    <property type="reaction ID" value="UER00711"/>
</dbReference>
<dbReference type="PANTHER" id="PTHR45728:SF3">
    <property type="entry name" value="ACETYL-COA CARBOXYLASE"/>
    <property type="match status" value="1"/>
</dbReference>
<feature type="domain" description="Lipoyl-binding" evidence="15">
    <location>
        <begin position="650"/>
        <end position="724"/>
    </location>
</feature>